<feature type="region of interest" description="Disordered" evidence="7">
    <location>
        <begin position="928"/>
        <end position="1047"/>
    </location>
</feature>
<protein>
    <recommendedName>
        <fullName evidence="3">Programmed cell death protein 4</fullName>
    </recommendedName>
</protein>
<gene>
    <name evidence="10" type="primary">GIGYF1</name>
</gene>
<dbReference type="SUPFAM" id="SSF48371">
    <property type="entry name" value="ARM repeat"/>
    <property type="match status" value="2"/>
</dbReference>
<sequence>MATQVDAWSIAPQADGVVTFEDNRDSANHPYSDDEDALLDAEANGNWTPQEKALHEARLKAKAKRRLRRSSSRNSTSESLSESGEPAGGDPLALKGKVHNNDRKSRTGKGRGLPKKGGAGGKGVWGAAGMVYEVEEPDVRDPNYDESAQGDTVYETVVPEVEEKELEKMVNPIVQEYFEHGDTKEVEMLLKELNLGQHKYEVTSLAVSLSLEGKASHRELTSRLLSDLSGKMLSQGEMAHAFDKMLKELPDLILDTPEAPQMLGQFIARAIADHVLPMNFLDCYKGKVDCDHARVALDRAAVLLTMKREMVRLDNVWGVGGGLRPVKHLIKEMNLLLKEYLISGDISEAEHCLRDLEVPHFHHELVYEAVVMVLESKGDTATHMMMKLLQSLWKTGLITVDQMNRGFQRVYDELPEISLDVPHAHSIMETFVDLCFKESVITKQLRDACPSRGRKRFVSEGDELNHQMKRQEEEEEEEEDEEEEMLPDVDRKSAEGEKDKESKDNMFAAADDKMKPASPSFSSSSSPPTHCAPPSLESQAGTAGPLMEMSQMSTSHALKASSSPADDLAPIGGSKAQLSPPTATSSSLPPPPSSSAAPLLPPSGGDTEDDEGMKHLQQEAEKMVASLQDTSLEEECFTQALQQQESRNTAAALPLSHEAAMKWFYKDPQGEIQGPFTTVEMCEWFQAGYFTMTLLVKRGCDEGFQPLGDVIKMWGRVPFAPGPSPPPLLVRQHPPTQRPQPNRGPAGTVSQTSAEPQDGEGRMDIRGGMRRQTGNLDQERLKKQQQELAAAALYQQLQQQQQLFQLINRCSEQGIMPSMNRSMSVPDTGSMWDMHTSASQPSGGEASLWDLTMNPSTQGPTLEQLQKLQQERRDAELRAKREEEERKRREEKRRQQEEQKRREEEELFRRKQQCRQQQELIMKLLQQTPQQQGPGAGGSSWSSASSSGLPKAAKSQALTLLEMQQQRAQQQRHSSMSMGSSSMSGQWAEGVGMWGSPGLEGKGGSGGSSGSMGMWDEAVKNQTGLRGNSNNNLGLKNSRSSPSLSDQYLMRRKRTEEEEKLLKLLQGMKPQDGFTTWCEQMLHALNTSANNSSSLDVATIVAYLKEVESPYAVLEFIRSYLGDTVEAKEFAKQFLERRAKQKANQQRQQQQLSKEVGGLNMNFPLQDSMRGMNQSTLQSMFQANHMGKAGLYDNQGGKMKKKQPVMLHSDPSILGYSFHNPGECLSLNEMEMVEDY</sequence>
<dbReference type="InterPro" id="IPR035445">
    <property type="entry name" value="GYF-like_dom_sf"/>
</dbReference>
<dbReference type="SUPFAM" id="SSF55277">
    <property type="entry name" value="GYF domain"/>
    <property type="match status" value="1"/>
</dbReference>
<feature type="compositionally biased region" description="Low complexity" evidence="7">
    <location>
        <begin position="964"/>
        <end position="985"/>
    </location>
</feature>
<dbReference type="PROSITE" id="PS50829">
    <property type="entry name" value="GYF"/>
    <property type="match status" value="1"/>
</dbReference>
<evidence type="ECO:0000259" key="9">
    <source>
        <dbReference type="PROSITE" id="PS51366"/>
    </source>
</evidence>
<dbReference type="GO" id="GO:0005634">
    <property type="term" value="C:nucleus"/>
    <property type="evidence" value="ECO:0007669"/>
    <property type="project" value="TreeGrafter"/>
</dbReference>
<comment type="similarity">
    <text evidence="2">Belongs to the PDCD4 family.</text>
</comment>
<feature type="compositionally biased region" description="Acidic residues" evidence="7">
    <location>
        <begin position="473"/>
        <end position="487"/>
    </location>
</feature>
<dbReference type="InterPro" id="IPR003169">
    <property type="entry name" value="GYF"/>
</dbReference>
<feature type="compositionally biased region" description="Low complexity" evidence="7">
    <location>
        <begin position="516"/>
        <end position="535"/>
    </location>
</feature>
<feature type="region of interest" description="Disordered" evidence="7">
    <location>
        <begin position="56"/>
        <end position="121"/>
    </location>
</feature>
<reference evidence="10" key="2">
    <citation type="submission" date="2016-06" db="EMBL/GenBank/DDBJ databases">
        <title>The genome of a short-lived fish provides insights into sex chromosome evolution and the genetic control of aging.</title>
        <authorList>
            <person name="Reichwald K."/>
            <person name="Felder M."/>
            <person name="Petzold A."/>
            <person name="Koch P."/>
            <person name="Groth M."/>
            <person name="Platzer M."/>
        </authorList>
    </citation>
    <scope>NUCLEOTIDE SEQUENCE</scope>
    <source>
        <tissue evidence="10">Brain</tissue>
    </source>
</reference>
<feature type="region of interest" description="Disordered" evidence="7">
    <location>
        <begin position="723"/>
        <end position="770"/>
    </location>
</feature>
<feature type="compositionally biased region" description="Basic and acidic residues" evidence="7">
    <location>
        <begin position="869"/>
        <end position="909"/>
    </location>
</feature>
<feature type="compositionally biased region" description="Basic and acidic residues" evidence="7">
    <location>
        <begin position="457"/>
        <end position="472"/>
    </location>
</feature>
<dbReference type="CDD" id="cd00072">
    <property type="entry name" value="GYF"/>
    <property type="match status" value="1"/>
</dbReference>
<dbReference type="EMBL" id="HADX01003819">
    <property type="protein sequence ID" value="SBP26051.1"/>
    <property type="molecule type" value="Transcribed_RNA"/>
</dbReference>
<dbReference type="InterPro" id="IPR003891">
    <property type="entry name" value="Initiation_fac_eIF4g_MI"/>
</dbReference>
<dbReference type="Gene3D" id="3.30.1490.40">
    <property type="match status" value="1"/>
</dbReference>
<feature type="region of interest" description="Disordered" evidence="7">
    <location>
        <begin position="451"/>
        <end position="612"/>
    </location>
</feature>
<feature type="compositionally biased region" description="Low complexity" evidence="7">
    <location>
        <begin position="1024"/>
        <end position="1041"/>
    </location>
</feature>
<evidence type="ECO:0000313" key="10">
    <source>
        <dbReference type="EMBL" id="SBP26051.1"/>
    </source>
</evidence>
<feature type="compositionally biased region" description="Basic and acidic residues" evidence="7">
    <location>
        <begin position="488"/>
        <end position="515"/>
    </location>
</feature>
<dbReference type="PANTHER" id="PTHR12626">
    <property type="entry name" value="PROGRAMMED CELL DEATH 4"/>
    <property type="match status" value="1"/>
</dbReference>
<dbReference type="PANTHER" id="PTHR12626:SF4">
    <property type="entry name" value="PROGRAMMED CELL DEATH PROTEIN 4"/>
    <property type="match status" value="1"/>
</dbReference>
<name>A0A1A7Y6Z9_9TELE</name>
<reference evidence="10" key="1">
    <citation type="submission" date="2016-05" db="EMBL/GenBank/DDBJ databases">
        <authorList>
            <person name="Lavstsen T."/>
            <person name="Jespersen J.S."/>
        </authorList>
    </citation>
    <scope>NUCLEOTIDE SEQUENCE</scope>
    <source>
        <tissue evidence="10">Brain</tissue>
    </source>
</reference>
<dbReference type="InterPro" id="IPR016024">
    <property type="entry name" value="ARM-type_fold"/>
</dbReference>
<evidence type="ECO:0000256" key="1">
    <source>
        <dbReference type="ARBA" id="ARBA00004496"/>
    </source>
</evidence>
<dbReference type="InterPro" id="IPR039778">
    <property type="entry name" value="PDCD4"/>
</dbReference>
<dbReference type="GO" id="GO:0045892">
    <property type="term" value="P:negative regulation of DNA-templated transcription"/>
    <property type="evidence" value="ECO:0007669"/>
    <property type="project" value="InterPro"/>
</dbReference>
<keyword evidence="6" id="KW-0539">Nucleus</keyword>
<evidence type="ECO:0000256" key="4">
    <source>
        <dbReference type="ARBA" id="ARBA00022490"/>
    </source>
</evidence>
<dbReference type="SMART" id="SM00444">
    <property type="entry name" value="GYF"/>
    <property type="match status" value="1"/>
</dbReference>
<comment type="subcellular location">
    <subcellularLocation>
        <location evidence="1">Cytoplasm</location>
    </subcellularLocation>
</comment>
<feature type="compositionally biased region" description="Basic residues" evidence="7">
    <location>
        <begin position="60"/>
        <end position="71"/>
    </location>
</feature>
<dbReference type="AlphaFoldDB" id="A0A1A7Y6Z9"/>
<feature type="region of interest" description="Disordered" evidence="7">
    <location>
        <begin position="817"/>
        <end position="910"/>
    </location>
</feature>
<feature type="compositionally biased region" description="Low complexity" evidence="7">
    <location>
        <begin position="928"/>
        <end position="955"/>
    </location>
</feature>
<keyword evidence="5" id="KW-0677">Repeat</keyword>
<evidence type="ECO:0000256" key="6">
    <source>
        <dbReference type="ARBA" id="ARBA00023242"/>
    </source>
</evidence>
<feature type="compositionally biased region" description="Low complexity" evidence="7">
    <location>
        <begin position="578"/>
        <end position="587"/>
    </location>
</feature>
<dbReference type="FunFam" id="1.25.40.180:FF:000009">
    <property type="entry name" value="programmed cell death protein 4"/>
    <property type="match status" value="1"/>
</dbReference>
<proteinExistence type="inferred from homology"/>
<feature type="compositionally biased region" description="Low complexity" evidence="7">
    <location>
        <begin position="72"/>
        <end position="83"/>
    </location>
</feature>
<evidence type="ECO:0000256" key="3">
    <source>
        <dbReference type="ARBA" id="ARBA00014414"/>
    </source>
</evidence>
<feature type="compositionally biased region" description="Gly residues" evidence="7">
    <location>
        <begin position="992"/>
        <end position="1010"/>
    </location>
</feature>
<evidence type="ECO:0000259" key="8">
    <source>
        <dbReference type="PROSITE" id="PS50829"/>
    </source>
</evidence>
<feature type="domain" description="GYF" evidence="8">
    <location>
        <begin position="660"/>
        <end position="708"/>
    </location>
</feature>
<dbReference type="SMART" id="SM00544">
    <property type="entry name" value="MA3"/>
    <property type="match status" value="2"/>
</dbReference>
<dbReference type="PROSITE" id="PS51366">
    <property type="entry name" value="MI"/>
    <property type="match status" value="2"/>
</dbReference>
<dbReference type="GO" id="GO:0005829">
    <property type="term" value="C:cytosol"/>
    <property type="evidence" value="ECO:0007669"/>
    <property type="project" value="TreeGrafter"/>
</dbReference>
<accession>A0A1A7Y6Z9</accession>
<dbReference type="Gene3D" id="1.25.40.180">
    <property type="match status" value="2"/>
</dbReference>
<dbReference type="FunFam" id="1.25.40.180:FF:000008">
    <property type="entry name" value="Programmed cell death protein 4"/>
    <property type="match status" value="1"/>
</dbReference>
<evidence type="ECO:0000256" key="7">
    <source>
        <dbReference type="SAM" id="MobiDB-lite"/>
    </source>
</evidence>
<organism evidence="10">
    <name type="scientific">Iconisemion striatum</name>
    <dbReference type="NCBI Taxonomy" id="60296"/>
    <lineage>
        <taxon>Eukaryota</taxon>
        <taxon>Metazoa</taxon>
        <taxon>Chordata</taxon>
        <taxon>Craniata</taxon>
        <taxon>Vertebrata</taxon>
        <taxon>Euteleostomi</taxon>
        <taxon>Actinopterygii</taxon>
        <taxon>Neopterygii</taxon>
        <taxon>Teleostei</taxon>
        <taxon>Neoteleostei</taxon>
        <taxon>Acanthomorphata</taxon>
        <taxon>Ovalentaria</taxon>
        <taxon>Atherinomorphae</taxon>
        <taxon>Cyprinodontiformes</taxon>
        <taxon>Nothobranchiidae</taxon>
        <taxon>Iconisemion</taxon>
    </lineage>
</organism>
<dbReference type="Pfam" id="PF02847">
    <property type="entry name" value="MA3"/>
    <property type="match status" value="2"/>
</dbReference>
<evidence type="ECO:0000256" key="5">
    <source>
        <dbReference type="ARBA" id="ARBA00022737"/>
    </source>
</evidence>
<dbReference type="Pfam" id="PF02213">
    <property type="entry name" value="GYF"/>
    <property type="match status" value="1"/>
</dbReference>
<keyword evidence="4" id="KW-0963">Cytoplasm</keyword>
<feature type="compositionally biased region" description="Polar residues" evidence="7">
    <location>
        <begin position="550"/>
        <end position="564"/>
    </location>
</feature>
<feature type="domain" description="MI" evidence="9">
    <location>
        <begin position="328"/>
        <end position="451"/>
    </location>
</feature>
<feature type="domain" description="MI" evidence="9">
    <location>
        <begin position="165"/>
        <end position="286"/>
    </location>
</feature>
<evidence type="ECO:0000256" key="2">
    <source>
        <dbReference type="ARBA" id="ARBA00005497"/>
    </source>
</evidence>